<dbReference type="Proteomes" id="UP001146336">
    <property type="component" value="Unassembled WGS sequence"/>
</dbReference>
<organism evidence="1 2">
    <name type="scientific">Weissella fermenti</name>
    <dbReference type="NCBI Taxonomy" id="2987699"/>
    <lineage>
        <taxon>Bacteria</taxon>
        <taxon>Bacillati</taxon>
        <taxon>Bacillota</taxon>
        <taxon>Bacilli</taxon>
        <taxon>Lactobacillales</taxon>
        <taxon>Lactobacillaceae</taxon>
        <taxon>Weissella</taxon>
    </lineage>
</organism>
<dbReference type="RefSeq" id="WP_199404993.1">
    <property type="nucleotide sequence ID" value="NZ_JAOZFC020000001.1"/>
</dbReference>
<protein>
    <submittedName>
        <fullName evidence="1">Uncharacterized protein</fullName>
    </submittedName>
</protein>
<keyword evidence="2" id="KW-1185">Reference proteome</keyword>
<accession>A0ABT6D023</accession>
<proteinExistence type="predicted"/>
<gene>
    <name evidence="1" type="ORF">OIT47_000225</name>
</gene>
<sequence length="89" mass="10035">MIKTVQTPSGNFSFRVTNTASTVSIVLSSDLFTETTFKLTASDFAMSFVQYNYVANLIAEQFESRMPLVNFLNQLSIITQGSLRNWIIQ</sequence>
<dbReference type="EMBL" id="JAOZFC020000001">
    <property type="protein sequence ID" value="MDF9298761.1"/>
    <property type="molecule type" value="Genomic_DNA"/>
</dbReference>
<comment type="caution">
    <text evidence="1">The sequence shown here is derived from an EMBL/GenBank/DDBJ whole genome shotgun (WGS) entry which is preliminary data.</text>
</comment>
<evidence type="ECO:0000313" key="2">
    <source>
        <dbReference type="Proteomes" id="UP001146336"/>
    </source>
</evidence>
<name>A0ABT6D023_9LACO</name>
<reference evidence="1" key="1">
    <citation type="submission" date="2023-03" db="EMBL/GenBank/DDBJ databases">
        <title>Comparative genomics of Weissella fermenti BK2, and weissella type species.</title>
        <authorList>
            <person name="Lee J.K."/>
            <person name="Baek J.H."/>
            <person name="Kim J.M."/>
            <person name="Choi D.G."/>
            <person name="Jeon C.O."/>
        </authorList>
    </citation>
    <scope>NUCLEOTIDE SEQUENCE</scope>
    <source>
        <strain evidence="1">BK2</strain>
    </source>
</reference>
<evidence type="ECO:0000313" key="1">
    <source>
        <dbReference type="EMBL" id="MDF9298761.1"/>
    </source>
</evidence>